<proteinExistence type="predicted"/>
<dbReference type="RefSeq" id="WP_006501077.1">
    <property type="nucleotide sequence ID" value="NZ_CP011014.1"/>
</dbReference>
<dbReference type="Proteomes" id="UP000003645">
    <property type="component" value="Plasmid pLM1"/>
</dbReference>
<feature type="domain" description="DUF8033" evidence="1">
    <location>
        <begin position="23"/>
        <end position="92"/>
    </location>
</feature>
<dbReference type="KEGG" id="lmu:LBLM1_11055"/>
<keyword evidence="2" id="KW-0614">Plasmid</keyword>
<evidence type="ECO:0000313" key="2">
    <source>
        <dbReference type="EMBL" id="AJT51561.1"/>
    </source>
</evidence>
<organism evidence="2 3">
    <name type="scientific">Limosilactobacillus mucosae LM1</name>
    <dbReference type="NCBI Taxonomy" id="1130798"/>
    <lineage>
        <taxon>Bacteria</taxon>
        <taxon>Bacillati</taxon>
        <taxon>Bacillota</taxon>
        <taxon>Bacilli</taxon>
        <taxon>Lactobacillales</taxon>
        <taxon>Lactobacillaceae</taxon>
        <taxon>Limosilactobacillus</taxon>
    </lineage>
</organism>
<reference evidence="2 3" key="1">
    <citation type="journal article" date="2012" name="J. Bacteriol.">
        <title>Genome sequence of Lactobacillus mucosae LM1, isolated from piglet feces.</title>
        <authorList>
            <person name="Lee J.H."/>
            <person name="Valeriano V.D."/>
            <person name="Shin Y.R."/>
            <person name="Chae J.P."/>
            <person name="Kim G.B."/>
            <person name="Ham J.S."/>
            <person name="Chun J."/>
            <person name="Kang D.K."/>
        </authorList>
    </citation>
    <scope>NUCLEOTIDE SEQUENCE [LARGE SCALE GENOMIC DNA]</scope>
    <source>
        <strain evidence="2 3">LM1</strain>
        <plasmid evidence="2">pLM1</plasmid>
    </source>
</reference>
<name>A0A0D4CNV9_LIMMU</name>
<gene>
    <name evidence="2" type="ORF">LBLM1_11055</name>
</gene>
<evidence type="ECO:0000313" key="3">
    <source>
        <dbReference type="Proteomes" id="UP000003645"/>
    </source>
</evidence>
<dbReference type="AlphaFoldDB" id="A0A0D4CNV9"/>
<accession>A0A0D4CNV9</accession>
<keyword evidence="3" id="KW-1185">Reference proteome</keyword>
<sequence length="106" mass="12275">MEQYYAYGVNELLHGGYGHCLGELESRYSSQKEFYGKAQVWRTDKGVLLLRSYQTIVAAVLPDGRYLSGGYYSPTTSKHQREFFKQFAKSGSLDDYVSYNLMLFWI</sequence>
<geneLocation type="plasmid" evidence="2 3">
    <name>pLM1</name>
</geneLocation>
<dbReference type="EMBL" id="CP011014">
    <property type="protein sequence ID" value="AJT51561.1"/>
    <property type="molecule type" value="Genomic_DNA"/>
</dbReference>
<dbReference type="HOGENOM" id="CLU_2219789_0_0_9"/>
<protein>
    <recommendedName>
        <fullName evidence="1">DUF8033 domain-containing protein</fullName>
    </recommendedName>
</protein>
<evidence type="ECO:0000259" key="1">
    <source>
        <dbReference type="Pfam" id="PF26096"/>
    </source>
</evidence>
<dbReference type="Pfam" id="PF26096">
    <property type="entry name" value="DUF8033"/>
    <property type="match status" value="1"/>
</dbReference>
<dbReference type="InterPro" id="IPR058346">
    <property type="entry name" value="DUF8033"/>
</dbReference>